<name>A0ACB9XTI6_CHAAC</name>
<reference evidence="1" key="1">
    <citation type="submission" date="2022-05" db="EMBL/GenBank/DDBJ databases">
        <title>Chromosome-level genome of Chaenocephalus aceratus.</title>
        <authorList>
            <person name="Park H."/>
        </authorList>
    </citation>
    <scope>NUCLEOTIDE SEQUENCE</scope>
    <source>
        <strain evidence="1">KU_202001</strain>
    </source>
</reference>
<dbReference type="EMBL" id="CM043787">
    <property type="protein sequence ID" value="KAI4830298.1"/>
    <property type="molecule type" value="Genomic_DNA"/>
</dbReference>
<comment type="caution">
    <text evidence="1">The sequence shown here is derived from an EMBL/GenBank/DDBJ whole genome shotgun (WGS) entry which is preliminary data.</text>
</comment>
<dbReference type="Proteomes" id="UP001057452">
    <property type="component" value="Chromosome 3"/>
</dbReference>
<evidence type="ECO:0000313" key="1">
    <source>
        <dbReference type="EMBL" id="KAI4830298.1"/>
    </source>
</evidence>
<organism evidence="1 2">
    <name type="scientific">Chaenocephalus aceratus</name>
    <name type="common">Blackfin icefish</name>
    <name type="synonym">Chaenichthys aceratus</name>
    <dbReference type="NCBI Taxonomy" id="36190"/>
    <lineage>
        <taxon>Eukaryota</taxon>
        <taxon>Metazoa</taxon>
        <taxon>Chordata</taxon>
        <taxon>Craniata</taxon>
        <taxon>Vertebrata</taxon>
        <taxon>Euteleostomi</taxon>
        <taxon>Actinopterygii</taxon>
        <taxon>Neopterygii</taxon>
        <taxon>Teleostei</taxon>
        <taxon>Neoteleostei</taxon>
        <taxon>Acanthomorphata</taxon>
        <taxon>Eupercaria</taxon>
        <taxon>Perciformes</taxon>
        <taxon>Notothenioidei</taxon>
        <taxon>Channichthyidae</taxon>
        <taxon>Chaenocephalus</taxon>
    </lineage>
</organism>
<feature type="non-terminal residue" evidence="1">
    <location>
        <position position="100"/>
    </location>
</feature>
<protein>
    <submittedName>
        <fullName evidence="1">Uncharacterized protein</fullName>
    </submittedName>
</protein>
<gene>
    <name evidence="1" type="ORF">KUCAC02_001938</name>
</gene>
<keyword evidence="2" id="KW-1185">Reference proteome</keyword>
<sequence length="100" mass="11193">QAEYKRGLINVMRKNQCTRMAAACRRSALTAHQVKPKTGTDKSVNRWPDLSSNSSVHMTTKQQQLPNSSQLCANVWMNAGALPALTLLWDGISFFNQRLC</sequence>
<feature type="non-terminal residue" evidence="1">
    <location>
        <position position="1"/>
    </location>
</feature>
<accession>A0ACB9XTI6</accession>
<proteinExistence type="predicted"/>
<evidence type="ECO:0000313" key="2">
    <source>
        <dbReference type="Proteomes" id="UP001057452"/>
    </source>
</evidence>